<protein>
    <recommendedName>
        <fullName evidence="3">Polyketide cyclase/dehydrase/lipid transport protein</fullName>
    </recommendedName>
</protein>
<dbReference type="RefSeq" id="WP_342788505.1">
    <property type="nucleotide sequence ID" value="NZ_VIWX01000002.1"/>
</dbReference>
<name>A0A561U7V5_9PSEU</name>
<reference evidence="1 2" key="1">
    <citation type="submission" date="2019-06" db="EMBL/GenBank/DDBJ databases">
        <title>Sequencing the genomes of 1000 actinobacteria strains.</title>
        <authorList>
            <person name="Klenk H.-P."/>
        </authorList>
    </citation>
    <scope>NUCLEOTIDE SEQUENCE [LARGE SCALE GENOMIC DNA]</scope>
    <source>
        <strain evidence="1 2">DSM 46699</strain>
    </source>
</reference>
<accession>A0A561U7V5</accession>
<dbReference type="Proteomes" id="UP000316184">
    <property type="component" value="Unassembled WGS sequence"/>
</dbReference>
<dbReference type="AlphaFoldDB" id="A0A561U7V5"/>
<organism evidence="1 2">
    <name type="scientific">Saccharopolyspora dendranthemae</name>
    <dbReference type="NCBI Taxonomy" id="1181886"/>
    <lineage>
        <taxon>Bacteria</taxon>
        <taxon>Bacillati</taxon>
        <taxon>Actinomycetota</taxon>
        <taxon>Actinomycetes</taxon>
        <taxon>Pseudonocardiales</taxon>
        <taxon>Pseudonocardiaceae</taxon>
        <taxon>Saccharopolyspora</taxon>
    </lineage>
</organism>
<gene>
    <name evidence="1" type="ORF">FHU35_12445</name>
</gene>
<evidence type="ECO:0008006" key="3">
    <source>
        <dbReference type="Google" id="ProtNLM"/>
    </source>
</evidence>
<evidence type="ECO:0000313" key="1">
    <source>
        <dbReference type="EMBL" id="TWF95450.1"/>
    </source>
</evidence>
<keyword evidence="2" id="KW-1185">Reference proteome</keyword>
<sequence>MIAWRHFSGHRWRYRLEPLDEDRTRVTETFDWSTARTPRLLEWMRAPQKNARAIERTLERLKSIVDA</sequence>
<evidence type="ECO:0000313" key="2">
    <source>
        <dbReference type="Proteomes" id="UP000316184"/>
    </source>
</evidence>
<dbReference type="EMBL" id="VIWX01000002">
    <property type="protein sequence ID" value="TWF95450.1"/>
    <property type="molecule type" value="Genomic_DNA"/>
</dbReference>
<proteinExistence type="predicted"/>
<dbReference type="Gene3D" id="3.30.530.20">
    <property type="match status" value="1"/>
</dbReference>
<dbReference type="InterPro" id="IPR023393">
    <property type="entry name" value="START-like_dom_sf"/>
</dbReference>
<comment type="caution">
    <text evidence="1">The sequence shown here is derived from an EMBL/GenBank/DDBJ whole genome shotgun (WGS) entry which is preliminary data.</text>
</comment>
<dbReference type="SUPFAM" id="SSF55961">
    <property type="entry name" value="Bet v1-like"/>
    <property type="match status" value="1"/>
</dbReference>